<protein>
    <submittedName>
        <fullName evidence="3">SAM dependent carboxyl methyltransferase</fullName>
    </submittedName>
</protein>
<name>A0A1X6Z4S6_9RHOB</name>
<dbReference type="AlphaFoldDB" id="A0A1X6Z4S6"/>
<dbReference type="PANTHER" id="PTHR31009">
    <property type="entry name" value="S-ADENOSYL-L-METHIONINE:CARBOXYL METHYLTRANSFERASE FAMILY PROTEIN"/>
    <property type="match status" value="1"/>
</dbReference>
<keyword evidence="3" id="KW-0808">Transferase</keyword>
<dbReference type="InterPro" id="IPR029063">
    <property type="entry name" value="SAM-dependent_MTases_sf"/>
</dbReference>
<dbReference type="Pfam" id="PF03492">
    <property type="entry name" value="Methyltransf_7"/>
    <property type="match status" value="1"/>
</dbReference>
<accession>A0A1X6Z4S6</accession>
<gene>
    <name evidence="3" type="ORF">RUM8411_01816</name>
</gene>
<dbReference type="RefSeq" id="WP_085822333.1">
    <property type="nucleotide sequence ID" value="NZ_FWFP01000004.1"/>
</dbReference>
<dbReference type="SUPFAM" id="SSF53335">
    <property type="entry name" value="S-adenosyl-L-methionine-dependent methyltransferases"/>
    <property type="match status" value="1"/>
</dbReference>
<keyword evidence="4" id="KW-1185">Reference proteome</keyword>
<organism evidence="3 4">
    <name type="scientific">Ruegeria meonggei</name>
    <dbReference type="NCBI Taxonomy" id="1446476"/>
    <lineage>
        <taxon>Bacteria</taxon>
        <taxon>Pseudomonadati</taxon>
        <taxon>Pseudomonadota</taxon>
        <taxon>Alphaproteobacteria</taxon>
        <taxon>Rhodobacterales</taxon>
        <taxon>Roseobacteraceae</taxon>
        <taxon>Ruegeria</taxon>
    </lineage>
</organism>
<proteinExistence type="predicted"/>
<reference evidence="4" key="1">
    <citation type="submission" date="2017-03" db="EMBL/GenBank/DDBJ databases">
        <authorList>
            <person name="Rodrigo-Torres L."/>
            <person name="Arahal R.D."/>
            <person name="Lucena T."/>
        </authorList>
    </citation>
    <scope>NUCLEOTIDE SEQUENCE [LARGE SCALE GENOMIC DNA]</scope>
    <source>
        <strain evidence="4">CECT 8411</strain>
    </source>
</reference>
<keyword evidence="3" id="KW-0489">Methyltransferase</keyword>
<evidence type="ECO:0000256" key="1">
    <source>
        <dbReference type="ARBA" id="ARBA00022723"/>
    </source>
</evidence>
<dbReference type="GO" id="GO:0032259">
    <property type="term" value="P:methylation"/>
    <property type="evidence" value="ECO:0007669"/>
    <property type="project" value="UniProtKB-KW"/>
</dbReference>
<evidence type="ECO:0000313" key="3">
    <source>
        <dbReference type="EMBL" id="SLN40339.1"/>
    </source>
</evidence>
<dbReference type="GO" id="GO:0008168">
    <property type="term" value="F:methyltransferase activity"/>
    <property type="evidence" value="ECO:0007669"/>
    <property type="project" value="UniProtKB-KW"/>
</dbReference>
<dbReference type="InterPro" id="IPR042086">
    <property type="entry name" value="MeTrfase_capping"/>
</dbReference>
<dbReference type="GO" id="GO:0046872">
    <property type="term" value="F:metal ion binding"/>
    <property type="evidence" value="ECO:0007669"/>
    <property type="project" value="UniProtKB-KW"/>
</dbReference>
<dbReference type="OrthoDB" id="465670at2"/>
<sequence>MGDKSSPTEGMVDYAVNSLPQKHSIQSRADDVREMADKVLASSDEIHIADYGCGTGSNAVLSIKPAVESFADRYPDYFIYVHHVDQAENDWNTLFDCAAGQDGYTNLSANIRPTASVGSFFSIAAPASSIDVGTSFGASHWLSTQPLIASKGTFWFADLQGEARLKLKRQAQRDWEAFLALRLRELRSGGRLMVSTLGAVPDASELNGICSSGRYTYRAMYGIAEKMVNDGLISEHALRDFVVPVWFMSRKEALEPFQRNEELADGFLIERAEVAPAQQNPEDIFADQINAPEKYAASYKGFVRSFTESTFRQSLFRSESAHTTETLLNEFYDRFEATIKEGGAKYAFEIWLLTIELRKQ</sequence>
<keyword evidence="1" id="KW-0479">Metal-binding</keyword>
<dbReference type="EMBL" id="FWFP01000004">
    <property type="protein sequence ID" value="SLN40339.1"/>
    <property type="molecule type" value="Genomic_DNA"/>
</dbReference>
<dbReference type="Proteomes" id="UP000193778">
    <property type="component" value="Unassembled WGS sequence"/>
</dbReference>
<evidence type="ECO:0000256" key="2">
    <source>
        <dbReference type="ARBA" id="ARBA00022842"/>
    </source>
</evidence>
<dbReference type="Gene3D" id="3.40.50.150">
    <property type="entry name" value="Vaccinia Virus protein VP39"/>
    <property type="match status" value="1"/>
</dbReference>
<evidence type="ECO:0000313" key="4">
    <source>
        <dbReference type="Proteomes" id="UP000193778"/>
    </source>
</evidence>
<keyword evidence="2" id="KW-0460">Magnesium</keyword>
<dbReference type="InterPro" id="IPR005299">
    <property type="entry name" value="MeTrfase_7"/>
</dbReference>
<dbReference type="Gene3D" id="1.10.1200.270">
    <property type="entry name" value="Methyltransferase, alpha-helical capping domain"/>
    <property type="match status" value="1"/>
</dbReference>